<comment type="similarity">
    <text evidence="1">Belongs to the SDHAF4 family.</text>
</comment>
<dbReference type="AlphaFoldDB" id="A0A9W8EFN7"/>
<dbReference type="PANTHER" id="PTHR28524:SF3">
    <property type="entry name" value="SUCCINATE DEHYDROGENASE ASSEMBLY FACTOR 4, MITOCHONDRIAL"/>
    <property type="match status" value="1"/>
</dbReference>
<protein>
    <recommendedName>
        <fullName evidence="2">Succinate dehydrogenase assembly factor 4, mitochondrial</fullName>
    </recommendedName>
</protein>
<evidence type="ECO:0000256" key="2">
    <source>
        <dbReference type="ARBA" id="ARBA00022170"/>
    </source>
</evidence>
<comment type="caution">
    <text evidence="4">The sequence shown here is derived from an EMBL/GenBank/DDBJ whole genome shotgun (WGS) entry which is preliminary data.</text>
</comment>
<keyword evidence="5" id="KW-1185">Reference proteome</keyword>
<organism evidence="4 5">
    <name type="scientific">Coemansia thaxteri</name>
    <dbReference type="NCBI Taxonomy" id="2663907"/>
    <lineage>
        <taxon>Eukaryota</taxon>
        <taxon>Fungi</taxon>
        <taxon>Fungi incertae sedis</taxon>
        <taxon>Zoopagomycota</taxon>
        <taxon>Kickxellomycotina</taxon>
        <taxon>Kickxellomycetes</taxon>
        <taxon>Kickxellales</taxon>
        <taxon>Kickxellaceae</taxon>
        <taxon>Coemansia</taxon>
    </lineage>
</organism>
<dbReference type="GO" id="GO:0034553">
    <property type="term" value="P:mitochondrial respiratory chain complex II assembly"/>
    <property type="evidence" value="ECO:0007669"/>
    <property type="project" value="TreeGrafter"/>
</dbReference>
<dbReference type="OrthoDB" id="201362at2759"/>
<gene>
    <name evidence="4" type="ORF">H4R26_005643</name>
</gene>
<evidence type="ECO:0000313" key="5">
    <source>
        <dbReference type="Proteomes" id="UP001150907"/>
    </source>
</evidence>
<sequence>RSIRGFRAPSAQRRNDDSSAKSPFAHTPGPLPLGDAQEQARISKMIQKANQENTPPPGLTPEQLEKFYEAAKDDSDTLRPFPNNTNPVTGEVNGPRGPEPTRYGDWERKGRVSDF</sequence>
<name>A0A9W8EFN7_9FUNG</name>
<evidence type="ECO:0000313" key="4">
    <source>
        <dbReference type="EMBL" id="KAJ1997944.1"/>
    </source>
</evidence>
<feature type="compositionally biased region" description="Basic and acidic residues" evidence="3">
    <location>
        <begin position="102"/>
        <end position="115"/>
    </location>
</feature>
<dbReference type="Proteomes" id="UP001150907">
    <property type="component" value="Unassembled WGS sequence"/>
</dbReference>
<feature type="region of interest" description="Disordered" evidence="3">
    <location>
        <begin position="1"/>
        <end position="115"/>
    </location>
</feature>
<evidence type="ECO:0000256" key="1">
    <source>
        <dbReference type="ARBA" id="ARBA00005701"/>
    </source>
</evidence>
<feature type="non-terminal residue" evidence="4">
    <location>
        <position position="1"/>
    </location>
</feature>
<evidence type="ECO:0000256" key="3">
    <source>
        <dbReference type="SAM" id="MobiDB-lite"/>
    </source>
</evidence>
<dbReference type="InterPro" id="IPR012875">
    <property type="entry name" value="SDHF4"/>
</dbReference>
<dbReference type="Pfam" id="PF07896">
    <property type="entry name" value="DUF1674"/>
    <property type="match status" value="1"/>
</dbReference>
<dbReference type="EMBL" id="JANBQF010001137">
    <property type="protein sequence ID" value="KAJ1997944.1"/>
    <property type="molecule type" value="Genomic_DNA"/>
</dbReference>
<reference evidence="4" key="1">
    <citation type="submission" date="2022-07" db="EMBL/GenBank/DDBJ databases">
        <title>Phylogenomic reconstructions and comparative analyses of Kickxellomycotina fungi.</title>
        <authorList>
            <person name="Reynolds N.K."/>
            <person name="Stajich J.E."/>
            <person name="Barry K."/>
            <person name="Grigoriev I.V."/>
            <person name="Crous P."/>
            <person name="Smith M.E."/>
        </authorList>
    </citation>
    <scope>NUCLEOTIDE SEQUENCE</scope>
    <source>
        <strain evidence="4">IMI 214461</strain>
    </source>
</reference>
<dbReference type="PANTHER" id="PTHR28524">
    <property type="entry name" value="SUCCINATE DEHYDROGENASE ASSEMBLY FACTOR 4, MITOCHONDRIAL"/>
    <property type="match status" value="1"/>
</dbReference>
<accession>A0A9W8EFN7</accession>
<dbReference type="GO" id="GO:0005739">
    <property type="term" value="C:mitochondrion"/>
    <property type="evidence" value="ECO:0007669"/>
    <property type="project" value="TreeGrafter"/>
</dbReference>
<feature type="compositionally biased region" description="Basic and acidic residues" evidence="3">
    <location>
        <begin position="63"/>
        <end position="77"/>
    </location>
</feature>
<proteinExistence type="inferred from homology"/>